<dbReference type="Proteomes" id="UP000827986">
    <property type="component" value="Unassembled WGS sequence"/>
</dbReference>
<keyword evidence="2" id="KW-1185">Reference proteome</keyword>
<name>A0A9D3XY35_9SAUR</name>
<dbReference type="EMBL" id="JAHDVG010000463">
    <property type="protein sequence ID" value="KAH1187300.1"/>
    <property type="molecule type" value="Genomic_DNA"/>
</dbReference>
<sequence length="101" mass="11414">MGGEPFYGFIQFQAGVLGHTPTCASGGELHIKLVHFTRDYNCMWCYYSENLVQHSCSLDTIVEMRLWVGEGRILGKLLLPLHSKKPLVAREQGWPQLASFC</sequence>
<reference evidence="1" key="1">
    <citation type="submission" date="2021-09" db="EMBL/GenBank/DDBJ databases">
        <title>The genome of Mauremys mutica provides insights into the evolution of semi-aquatic lifestyle.</title>
        <authorList>
            <person name="Gong S."/>
            <person name="Gao Y."/>
        </authorList>
    </citation>
    <scope>NUCLEOTIDE SEQUENCE</scope>
    <source>
        <strain evidence="1">MM-2020</strain>
        <tissue evidence="1">Muscle</tissue>
    </source>
</reference>
<evidence type="ECO:0000313" key="1">
    <source>
        <dbReference type="EMBL" id="KAH1187300.1"/>
    </source>
</evidence>
<accession>A0A9D3XY35</accession>
<protein>
    <submittedName>
        <fullName evidence="1">Uncharacterized protein</fullName>
    </submittedName>
</protein>
<proteinExistence type="predicted"/>
<organism evidence="1 2">
    <name type="scientific">Mauremys mutica</name>
    <name type="common">yellowpond turtle</name>
    <dbReference type="NCBI Taxonomy" id="74926"/>
    <lineage>
        <taxon>Eukaryota</taxon>
        <taxon>Metazoa</taxon>
        <taxon>Chordata</taxon>
        <taxon>Craniata</taxon>
        <taxon>Vertebrata</taxon>
        <taxon>Euteleostomi</taxon>
        <taxon>Archelosauria</taxon>
        <taxon>Testudinata</taxon>
        <taxon>Testudines</taxon>
        <taxon>Cryptodira</taxon>
        <taxon>Durocryptodira</taxon>
        <taxon>Testudinoidea</taxon>
        <taxon>Geoemydidae</taxon>
        <taxon>Geoemydinae</taxon>
        <taxon>Mauremys</taxon>
    </lineage>
</organism>
<evidence type="ECO:0000313" key="2">
    <source>
        <dbReference type="Proteomes" id="UP000827986"/>
    </source>
</evidence>
<dbReference type="AlphaFoldDB" id="A0A9D3XY35"/>
<comment type="caution">
    <text evidence="1">The sequence shown here is derived from an EMBL/GenBank/DDBJ whole genome shotgun (WGS) entry which is preliminary data.</text>
</comment>
<gene>
    <name evidence="1" type="ORF">KIL84_020049</name>
</gene>